<evidence type="ECO:0000256" key="2">
    <source>
        <dbReference type="ARBA" id="ARBA00022527"/>
    </source>
</evidence>
<name>A0ABC8WTE9_9POAL</name>
<keyword evidence="13" id="KW-0675">Receptor</keyword>
<feature type="domain" description="EGF-like" evidence="22">
    <location>
        <begin position="328"/>
        <end position="364"/>
    </location>
</feature>
<dbReference type="InterPro" id="IPR000858">
    <property type="entry name" value="S_locus_glycoprot_dom"/>
</dbReference>
<evidence type="ECO:0000256" key="4">
    <source>
        <dbReference type="ARBA" id="ARBA00022679"/>
    </source>
</evidence>
<dbReference type="GO" id="GO:0004674">
    <property type="term" value="F:protein serine/threonine kinase activity"/>
    <property type="evidence" value="ECO:0007669"/>
    <property type="project" value="UniProtKB-KW"/>
</dbReference>
<dbReference type="Pfam" id="PF00954">
    <property type="entry name" value="S_locus_glycop"/>
    <property type="match status" value="1"/>
</dbReference>
<dbReference type="PROSITE" id="PS50011">
    <property type="entry name" value="PROTEIN_KINASE_DOM"/>
    <property type="match status" value="1"/>
</dbReference>
<dbReference type="PROSITE" id="PS50927">
    <property type="entry name" value="BULB_LECTIN"/>
    <property type="match status" value="1"/>
</dbReference>
<dbReference type="PANTHER" id="PTHR47974">
    <property type="entry name" value="OS07G0415500 PROTEIN"/>
    <property type="match status" value="1"/>
</dbReference>
<dbReference type="InterPro" id="IPR036426">
    <property type="entry name" value="Bulb-type_lectin_dom_sf"/>
</dbReference>
<dbReference type="EC" id="2.7.11.1" evidence="17"/>
<dbReference type="InterPro" id="IPR000719">
    <property type="entry name" value="Prot_kinase_dom"/>
</dbReference>
<keyword evidence="2 17" id="KW-0723">Serine/threonine-protein kinase</keyword>
<evidence type="ECO:0000256" key="19">
    <source>
        <dbReference type="PROSITE-ProRule" id="PRU10141"/>
    </source>
</evidence>
<comment type="caution">
    <text evidence="18">Lacks conserved residue(s) required for the propagation of feature annotation.</text>
</comment>
<dbReference type="InterPro" id="IPR011009">
    <property type="entry name" value="Kinase-like_dom_sf"/>
</dbReference>
<dbReference type="SUPFAM" id="SSF57414">
    <property type="entry name" value="Hairpin loop containing domain-like"/>
    <property type="match status" value="1"/>
</dbReference>
<dbReference type="InterPro" id="IPR008271">
    <property type="entry name" value="Ser/Thr_kinase_AS"/>
</dbReference>
<organism evidence="25 26">
    <name type="scientific">Urochloa decumbens</name>
    <dbReference type="NCBI Taxonomy" id="240449"/>
    <lineage>
        <taxon>Eukaryota</taxon>
        <taxon>Viridiplantae</taxon>
        <taxon>Streptophyta</taxon>
        <taxon>Embryophyta</taxon>
        <taxon>Tracheophyta</taxon>
        <taxon>Spermatophyta</taxon>
        <taxon>Magnoliopsida</taxon>
        <taxon>Liliopsida</taxon>
        <taxon>Poales</taxon>
        <taxon>Poaceae</taxon>
        <taxon>PACMAD clade</taxon>
        <taxon>Panicoideae</taxon>
        <taxon>Panicodae</taxon>
        <taxon>Paniceae</taxon>
        <taxon>Melinidinae</taxon>
        <taxon>Urochloa</taxon>
    </lineage>
</organism>
<dbReference type="InterPro" id="IPR017441">
    <property type="entry name" value="Protein_kinase_ATP_BS"/>
</dbReference>
<dbReference type="FunFam" id="1.10.510.10:FF:000302">
    <property type="entry name" value="Serine/threonine-protein kinase"/>
    <property type="match status" value="1"/>
</dbReference>
<keyword evidence="14" id="KW-0325">Glycoprotein</keyword>
<evidence type="ECO:0000256" key="6">
    <source>
        <dbReference type="ARBA" id="ARBA00022729"/>
    </source>
</evidence>
<evidence type="ECO:0000256" key="8">
    <source>
        <dbReference type="ARBA" id="ARBA00022777"/>
    </source>
</evidence>
<dbReference type="PROSITE" id="PS00108">
    <property type="entry name" value="PROTEIN_KINASE_ST"/>
    <property type="match status" value="1"/>
</dbReference>
<evidence type="ECO:0000313" key="26">
    <source>
        <dbReference type="Proteomes" id="UP001497457"/>
    </source>
</evidence>
<feature type="domain" description="Apple" evidence="24">
    <location>
        <begin position="378"/>
        <end position="462"/>
    </location>
</feature>
<feature type="transmembrane region" description="Helical" evidence="20">
    <location>
        <begin position="511"/>
        <end position="535"/>
    </location>
</feature>
<dbReference type="GO" id="GO:0051707">
    <property type="term" value="P:response to other organism"/>
    <property type="evidence" value="ECO:0007669"/>
    <property type="project" value="UniProtKB-ARBA"/>
</dbReference>
<dbReference type="InterPro" id="IPR024171">
    <property type="entry name" value="SRK-like_kinase"/>
</dbReference>
<dbReference type="Gene3D" id="1.10.510.10">
    <property type="entry name" value="Transferase(Phosphotransferase) domain 1"/>
    <property type="match status" value="1"/>
</dbReference>
<evidence type="ECO:0000256" key="13">
    <source>
        <dbReference type="ARBA" id="ARBA00023170"/>
    </source>
</evidence>
<keyword evidence="3 18" id="KW-0245">EGF-like domain</keyword>
<dbReference type="CDD" id="cd14066">
    <property type="entry name" value="STKc_IRAK"/>
    <property type="match status" value="1"/>
</dbReference>
<keyword evidence="6" id="KW-0732">Signal</keyword>
<dbReference type="CDD" id="cd00028">
    <property type="entry name" value="B_lectin"/>
    <property type="match status" value="1"/>
</dbReference>
<dbReference type="Gene3D" id="2.90.10.10">
    <property type="entry name" value="Bulb-type lectin domain"/>
    <property type="match status" value="1"/>
</dbReference>
<evidence type="ECO:0000256" key="16">
    <source>
        <dbReference type="ARBA" id="ARBA00048679"/>
    </source>
</evidence>
<keyword evidence="7 17" id="KW-0547">Nucleotide-binding</keyword>
<sequence>MAVILNTCYRQSLTNHTEENWQLISAAWTWSGSLRSSPLISTICSASAMATFFAILPVLLPLLPLLSSAAPRDTLLLGASLSVDKVQTDVLRSRGGTFTCGFYNIYTNAFTFSIWYTNSNKTVVWTANRVRPVHARGAVVTLQKGGAMVLTDYDGAAVWQAVGDDSADVQYAQLLDTGNLVMKNSSGIVWQSFDSPTDTLLPTQRITASMKLVSATGLHVPGHYIFHFTDSSILSLLYDDTDVHEIYWPDPDNGEYQNNRNRYNSTRFGGLDDTGNFFSSDFADQQALVASDQGLGIKRRLTLDPDGNLRLYSLNSSDGRWSVSWIAMSQPCNIHGLCGPNGICHYLPAATCICPPGYVMINPGNWSQGCRPLVDINCTVEQPQHVKFLRLPGTDFWGSDQKHVDQVSLQTCKNICRRDCTCKGFQYQQGSGSCYTKSFLFNGKAFTPPRKTYRIMYLKLPMSVNISGTSIPQTNVLVSREHRPDCREMSKTPMEPFPEVHKASQGEAKWFYFYGFAGAIFVLEVFSIASVWWFVLRRELGASEMQAVEEGYKVLTSNFRRYSYRELVKATRNFKDELGRGGSGIVYKGILDDSREVAVKMLENVRQCEEEFQAELRIIGRINHMNLVRIWGFCSESCHRMLVTEYIENGSLANILFNETVLLQWRQRFNIALGVAKGLAYLHHECLEWVIHCDVKPENILLDRNLEPKIADFGLAKLLNRGGSNQNVSRVRGTIGYIAPEWISSLKITAKVDVYSYGVLLLELLLGKRVLDLAVGADEEVHKVLRKLVGTLADMLDREEPSSIAEVVDCRLNGQFKYTQVRTLIRLSVLCLDEDRNKRPTMESIVQMLLLADDSCSIS</sequence>
<evidence type="ECO:0000259" key="21">
    <source>
        <dbReference type="PROSITE" id="PS50011"/>
    </source>
</evidence>
<evidence type="ECO:0000256" key="12">
    <source>
        <dbReference type="ARBA" id="ARBA00023157"/>
    </source>
</evidence>
<dbReference type="CDD" id="cd00053">
    <property type="entry name" value="EGF"/>
    <property type="match status" value="1"/>
</dbReference>
<evidence type="ECO:0000256" key="5">
    <source>
        <dbReference type="ARBA" id="ARBA00022692"/>
    </source>
</evidence>
<dbReference type="PANTHER" id="PTHR47974:SF4">
    <property type="entry name" value="RECEPTOR-LIKE SERINE_THREONINE-PROTEIN KINASE"/>
    <property type="match status" value="1"/>
</dbReference>
<evidence type="ECO:0000256" key="14">
    <source>
        <dbReference type="ARBA" id="ARBA00023180"/>
    </source>
</evidence>
<protein>
    <recommendedName>
        <fullName evidence="17">Receptor-like serine/threonine-protein kinase</fullName>
        <ecNumber evidence="17">2.7.11.1</ecNumber>
    </recommendedName>
</protein>
<comment type="catalytic activity">
    <reaction evidence="16 17">
        <text>L-seryl-[protein] + ATP = O-phospho-L-seryl-[protein] + ADP + H(+)</text>
        <dbReference type="Rhea" id="RHEA:17989"/>
        <dbReference type="Rhea" id="RHEA-COMP:9863"/>
        <dbReference type="Rhea" id="RHEA-COMP:11604"/>
        <dbReference type="ChEBI" id="CHEBI:15378"/>
        <dbReference type="ChEBI" id="CHEBI:29999"/>
        <dbReference type="ChEBI" id="CHEBI:30616"/>
        <dbReference type="ChEBI" id="CHEBI:83421"/>
        <dbReference type="ChEBI" id="CHEBI:456216"/>
        <dbReference type="EC" id="2.7.11.1"/>
    </reaction>
</comment>
<evidence type="ECO:0000259" key="23">
    <source>
        <dbReference type="PROSITE" id="PS50927"/>
    </source>
</evidence>
<accession>A0ABC8WTE9</accession>
<dbReference type="CDD" id="cd01098">
    <property type="entry name" value="PAN_AP_plant"/>
    <property type="match status" value="1"/>
</dbReference>
<feature type="binding site" evidence="19">
    <location>
        <position position="600"/>
    </location>
    <ligand>
        <name>ATP</name>
        <dbReference type="ChEBI" id="CHEBI:30616"/>
    </ligand>
</feature>
<evidence type="ECO:0000256" key="20">
    <source>
        <dbReference type="SAM" id="Phobius"/>
    </source>
</evidence>
<evidence type="ECO:0000256" key="11">
    <source>
        <dbReference type="ARBA" id="ARBA00023136"/>
    </source>
</evidence>
<dbReference type="Gene3D" id="3.50.4.10">
    <property type="entry name" value="Hepatocyte Growth Factor"/>
    <property type="match status" value="1"/>
</dbReference>
<evidence type="ECO:0000256" key="3">
    <source>
        <dbReference type="ARBA" id="ARBA00022536"/>
    </source>
</evidence>
<evidence type="ECO:0000256" key="17">
    <source>
        <dbReference type="PIRNR" id="PIRNR000641"/>
    </source>
</evidence>
<dbReference type="Pfam" id="PF00069">
    <property type="entry name" value="Pkinase"/>
    <property type="match status" value="1"/>
</dbReference>
<evidence type="ECO:0000256" key="9">
    <source>
        <dbReference type="ARBA" id="ARBA00022840"/>
    </source>
</evidence>
<dbReference type="PROSITE" id="PS50948">
    <property type="entry name" value="PAN"/>
    <property type="match status" value="1"/>
</dbReference>
<evidence type="ECO:0000313" key="25">
    <source>
        <dbReference type="EMBL" id="CAL4914936.1"/>
    </source>
</evidence>
<dbReference type="Gene3D" id="3.30.200.20">
    <property type="entry name" value="Phosphorylase Kinase, domain 1"/>
    <property type="match status" value="1"/>
</dbReference>
<dbReference type="SMART" id="SM00220">
    <property type="entry name" value="S_TKc"/>
    <property type="match status" value="1"/>
</dbReference>
<keyword evidence="26" id="KW-1185">Reference proteome</keyword>
<evidence type="ECO:0000256" key="18">
    <source>
        <dbReference type="PROSITE-ProRule" id="PRU00076"/>
    </source>
</evidence>
<keyword evidence="8 17" id="KW-0418">Kinase</keyword>
<evidence type="ECO:0000259" key="22">
    <source>
        <dbReference type="PROSITE" id="PS50026"/>
    </source>
</evidence>
<dbReference type="InterPro" id="IPR000742">
    <property type="entry name" value="EGF"/>
</dbReference>
<comment type="catalytic activity">
    <reaction evidence="15 17">
        <text>L-threonyl-[protein] + ATP = O-phospho-L-threonyl-[protein] + ADP + H(+)</text>
        <dbReference type="Rhea" id="RHEA:46608"/>
        <dbReference type="Rhea" id="RHEA-COMP:11060"/>
        <dbReference type="Rhea" id="RHEA-COMP:11605"/>
        <dbReference type="ChEBI" id="CHEBI:15378"/>
        <dbReference type="ChEBI" id="CHEBI:30013"/>
        <dbReference type="ChEBI" id="CHEBI:30616"/>
        <dbReference type="ChEBI" id="CHEBI:61977"/>
        <dbReference type="ChEBI" id="CHEBI:456216"/>
        <dbReference type="EC" id="2.7.11.1"/>
    </reaction>
</comment>
<evidence type="ECO:0000259" key="24">
    <source>
        <dbReference type="PROSITE" id="PS50948"/>
    </source>
</evidence>
<evidence type="ECO:0000256" key="10">
    <source>
        <dbReference type="ARBA" id="ARBA00022989"/>
    </source>
</evidence>
<proteinExistence type="inferred from homology"/>
<comment type="subcellular location">
    <subcellularLocation>
        <location evidence="1">Membrane</location>
        <topology evidence="1">Single-pass type I membrane protein</topology>
    </subcellularLocation>
</comment>
<keyword evidence="12" id="KW-1015">Disulfide bond</keyword>
<keyword evidence="11 20" id="KW-0472">Membrane</keyword>
<dbReference type="InterPro" id="IPR003609">
    <property type="entry name" value="Pan_app"/>
</dbReference>
<dbReference type="Pfam" id="PF00024">
    <property type="entry name" value="PAN_1"/>
    <property type="match status" value="1"/>
</dbReference>
<dbReference type="GO" id="GO:0016020">
    <property type="term" value="C:membrane"/>
    <property type="evidence" value="ECO:0007669"/>
    <property type="project" value="UniProtKB-SubCell"/>
</dbReference>
<evidence type="ECO:0000256" key="1">
    <source>
        <dbReference type="ARBA" id="ARBA00004479"/>
    </source>
</evidence>
<dbReference type="Pfam" id="PF01453">
    <property type="entry name" value="B_lectin"/>
    <property type="match status" value="1"/>
</dbReference>
<feature type="domain" description="Protein kinase" evidence="21">
    <location>
        <begin position="572"/>
        <end position="851"/>
    </location>
</feature>
<evidence type="ECO:0000256" key="7">
    <source>
        <dbReference type="ARBA" id="ARBA00022741"/>
    </source>
</evidence>
<dbReference type="SMART" id="SM00108">
    <property type="entry name" value="B_lectin"/>
    <property type="match status" value="1"/>
</dbReference>
<dbReference type="PROSITE" id="PS00107">
    <property type="entry name" value="PROTEIN_KINASE_ATP"/>
    <property type="match status" value="1"/>
</dbReference>
<dbReference type="GO" id="GO:0005524">
    <property type="term" value="F:ATP binding"/>
    <property type="evidence" value="ECO:0007669"/>
    <property type="project" value="UniProtKB-UniRule"/>
</dbReference>
<dbReference type="InterPro" id="IPR001480">
    <property type="entry name" value="Bulb-type_lectin_dom"/>
</dbReference>
<comment type="similarity">
    <text evidence="17">Belongs to the protein kinase superfamily. Ser/Thr protein kinase family.</text>
</comment>
<dbReference type="PROSITE" id="PS50026">
    <property type="entry name" value="EGF_3"/>
    <property type="match status" value="1"/>
</dbReference>
<dbReference type="Proteomes" id="UP001497457">
    <property type="component" value="Chromosome 13rd"/>
</dbReference>
<dbReference type="SUPFAM" id="SSF56112">
    <property type="entry name" value="Protein kinase-like (PK-like)"/>
    <property type="match status" value="1"/>
</dbReference>
<feature type="domain" description="Bulb-type lectin" evidence="23">
    <location>
        <begin position="66"/>
        <end position="195"/>
    </location>
</feature>
<keyword evidence="10 20" id="KW-1133">Transmembrane helix</keyword>
<dbReference type="SUPFAM" id="SSF51110">
    <property type="entry name" value="alpha-D-mannose-specific plant lectins"/>
    <property type="match status" value="1"/>
</dbReference>
<keyword evidence="4 17" id="KW-0808">Transferase</keyword>
<dbReference type="PIRSF" id="PIRSF000641">
    <property type="entry name" value="SRK"/>
    <property type="match status" value="1"/>
</dbReference>
<gene>
    <name evidence="25" type="ORF">URODEC1_LOCUS17202</name>
</gene>
<feature type="transmembrane region" description="Helical" evidence="20">
    <location>
        <begin position="39"/>
        <end position="63"/>
    </location>
</feature>
<dbReference type="SMART" id="SM00473">
    <property type="entry name" value="PAN_AP"/>
    <property type="match status" value="1"/>
</dbReference>
<dbReference type="EMBL" id="OZ075123">
    <property type="protein sequence ID" value="CAL4914936.1"/>
    <property type="molecule type" value="Genomic_DNA"/>
</dbReference>
<evidence type="ECO:0000256" key="15">
    <source>
        <dbReference type="ARBA" id="ARBA00047899"/>
    </source>
</evidence>
<keyword evidence="9 17" id="KW-0067">ATP-binding</keyword>
<dbReference type="FunFam" id="3.30.200.20:FF:000059">
    <property type="entry name" value="S-receptor-like serine/threonine-protein kinase"/>
    <property type="match status" value="1"/>
</dbReference>
<keyword evidence="5 20" id="KW-0812">Transmembrane</keyword>
<reference evidence="25" key="1">
    <citation type="submission" date="2024-10" db="EMBL/GenBank/DDBJ databases">
        <authorList>
            <person name="Ryan C."/>
        </authorList>
    </citation>
    <scope>NUCLEOTIDE SEQUENCE [LARGE SCALE GENOMIC DNA]</scope>
</reference>
<dbReference type="AlphaFoldDB" id="A0ABC8WTE9"/>